<proteinExistence type="predicted"/>
<organism evidence="7">
    <name type="scientific">marine sediment metagenome</name>
    <dbReference type="NCBI Taxonomy" id="412755"/>
    <lineage>
        <taxon>unclassified sequences</taxon>
        <taxon>metagenomes</taxon>
        <taxon>ecological metagenomes</taxon>
    </lineage>
</organism>
<keyword evidence="5 6" id="KW-0472">Membrane</keyword>
<evidence type="ECO:0000313" key="7">
    <source>
        <dbReference type="EMBL" id="GAG39080.1"/>
    </source>
</evidence>
<evidence type="ECO:0000256" key="5">
    <source>
        <dbReference type="ARBA" id="ARBA00023136"/>
    </source>
</evidence>
<evidence type="ECO:0000256" key="1">
    <source>
        <dbReference type="ARBA" id="ARBA00004651"/>
    </source>
</evidence>
<comment type="subcellular location">
    <subcellularLocation>
        <location evidence="1">Cell membrane</location>
        <topology evidence="1">Multi-pass membrane protein</topology>
    </subcellularLocation>
</comment>
<evidence type="ECO:0000256" key="6">
    <source>
        <dbReference type="SAM" id="Phobius"/>
    </source>
</evidence>
<feature type="transmembrane region" description="Helical" evidence="6">
    <location>
        <begin position="55"/>
        <end position="78"/>
    </location>
</feature>
<dbReference type="PANTHER" id="PTHR30213">
    <property type="entry name" value="INNER MEMBRANE PROTEIN YHJD"/>
    <property type="match status" value="1"/>
</dbReference>
<feature type="transmembrane region" description="Helical" evidence="6">
    <location>
        <begin position="98"/>
        <end position="120"/>
    </location>
</feature>
<accession>X0X7R5</accession>
<gene>
    <name evidence="7" type="ORF">S01H1_63876</name>
</gene>
<evidence type="ECO:0000256" key="2">
    <source>
        <dbReference type="ARBA" id="ARBA00022475"/>
    </source>
</evidence>
<reference evidence="7" key="1">
    <citation type="journal article" date="2014" name="Front. Microbiol.">
        <title>High frequency of phylogenetically diverse reductive dehalogenase-homologous genes in deep subseafloor sedimentary metagenomes.</title>
        <authorList>
            <person name="Kawai M."/>
            <person name="Futagami T."/>
            <person name="Toyoda A."/>
            <person name="Takaki Y."/>
            <person name="Nishi S."/>
            <person name="Hori S."/>
            <person name="Arai W."/>
            <person name="Tsubouchi T."/>
            <person name="Morono Y."/>
            <person name="Uchiyama I."/>
            <person name="Ito T."/>
            <person name="Fujiyama A."/>
            <person name="Inagaki F."/>
            <person name="Takami H."/>
        </authorList>
    </citation>
    <scope>NUCLEOTIDE SEQUENCE</scope>
    <source>
        <strain evidence="7">Expedition CK06-06</strain>
    </source>
</reference>
<evidence type="ECO:0000256" key="3">
    <source>
        <dbReference type="ARBA" id="ARBA00022692"/>
    </source>
</evidence>
<feature type="transmembrane region" description="Helical" evidence="6">
    <location>
        <begin position="163"/>
        <end position="189"/>
    </location>
</feature>
<feature type="transmembrane region" description="Helical" evidence="6">
    <location>
        <begin position="6"/>
        <end position="34"/>
    </location>
</feature>
<dbReference type="Pfam" id="PF03631">
    <property type="entry name" value="Virul_fac_BrkB"/>
    <property type="match status" value="1"/>
</dbReference>
<dbReference type="NCBIfam" id="TIGR00765">
    <property type="entry name" value="yihY_not_rbn"/>
    <property type="match status" value="1"/>
</dbReference>
<evidence type="ECO:0000256" key="4">
    <source>
        <dbReference type="ARBA" id="ARBA00022989"/>
    </source>
</evidence>
<keyword evidence="3 6" id="KW-0812">Transmembrane</keyword>
<dbReference type="EMBL" id="BARS01042066">
    <property type="protein sequence ID" value="GAG39080.1"/>
    <property type="molecule type" value="Genomic_DNA"/>
</dbReference>
<comment type="caution">
    <text evidence="7">The sequence shown here is derived from an EMBL/GenBank/DDBJ whole genome shotgun (WGS) entry which is preliminary data.</text>
</comment>
<sequence length="239" mass="26056">MREAIGGIAGISISLSIVGLLGLALSASALFGAIRTSLNIAWDIETSRHFVKQKLLDLGMVAGVGVFFLLSIGTTALLRTTQEASSDILGPLSSNTAVFWRTIPYLMPAIFSFGAFMVLYRFVPNAPIKVGDVWPGALIAAIFFEIIKNGFSFYLANFGRYDVIYGSLGAVVALLFWMYLSAVVLLFGAEVASEYPRVKSGRYDDLWGQSWLLGGGRAKLAALWEKIRLRMGGKERGRR</sequence>
<dbReference type="AlphaFoldDB" id="X0X7R5"/>
<protein>
    <submittedName>
        <fullName evidence="7">Uncharacterized protein</fullName>
    </submittedName>
</protein>
<dbReference type="GO" id="GO:0005886">
    <property type="term" value="C:plasma membrane"/>
    <property type="evidence" value="ECO:0007669"/>
    <property type="project" value="UniProtKB-SubCell"/>
</dbReference>
<keyword evidence="4 6" id="KW-1133">Transmembrane helix</keyword>
<dbReference type="PANTHER" id="PTHR30213:SF0">
    <property type="entry name" value="UPF0761 MEMBRANE PROTEIN YIHY"/>
    <property type="match status" value="1"/>
</dbReference>
<name>X0X7R5_9ZZZZ</name>
<feature type="transmembrane region" description="Helical" evidence="6">
    <location>
        <begin position="132"/>
        <end position="151"/>
    </location>
</feature>
<keyword evidence="2" id="KW-1003">Cell membrane</keyword>
<dbReference type="InterPro" id="IPR017039">
    <property type="entry name" value="Virul_fac_BrkB"/>
</dbReference>